<dbReference type="Proteomes" id="UP001454036">
    <property type="component" value="Unassembled WGS sequence"/>
</dbReference>
<feature type="compositionally biased region" description="Polar residues" evidence="1">
    <location>
        <begin position="13"/>
        <end position="31"/>
    </location>
</feature>
<feature type="compositionally biased region" description="Polar residues" evidence="1">
    <location>
        <begin position="116"/>
        <end position="141"/>
    </location>
</feature>
<evidence type="ECO:0000313" key="2">
    <source>
        <dbReference type="EMBL" id="GAA0162679.1"/>
    </source>
</evidence>
<keyword evidence="3" id="KW-1185">Reference proteome</keyword>
<dbReference type="EMBL" id="BAABME010004520">
    <property type="protein sequence ID" value="GAA0162679.1"/>
    <property type="molecule type" value="Genomic_DNA"/>
</dbReference>
<comment type="caution">
    <text evidence="2">The sequence shown here is derived from an EMBL/GenBank/DDBJ whole genome shotgun (WGS) entry which is preliminary data.</text>
</comment>
<evidence type="ECO:0000313" key="3">
    <source>
        <dbReference type="Proteomes" id="UP001454036"/>
    </source>
</evidence>
<name>A0AAV3QF06_LITER</name>
<proteinExistence type="predicted"/>
<reference evidence="2 3" key="1">
    <citation type="submission" date="2024-01" db="EMBL/GenBank/DDBJ databases">
        <title>The complete chloroplast genome sequence of Lithospermum erythrorhizon: insights into the phylogenetic relationship among Boraginaceae species and the maternal lineages of purple gromwells.</title>
        <authorList>
            <person name="Okada T."/>
            <person name="Watanabe K."/>
        </authorList>
    </citation>
    <scope>NUCLEOTIDE SEQUENCE [LARGE SCALE GENOMIC DNA]</scope>
</reference>
<evidence type="ECO:0000256" key="1">
    <source>
        <dbReference type="SAM" id="MobiDB-lite"/>
    </source>
</evidence>
<feature type="compositionally biased region" description="Low complexity" evidence="1">
    <location>
        <begin position="96"/>
        <end position="108"/>
    </location>
</feature>
<feature type="region of interest" description="Disordered" evidence="1">
    <location>
        <begin position="1"/>
        <end position="152"/>
    </location>
</feature>
<dbReference type="AlphaFoldDB" id="A0AAV3QF06"/>
<protein>
    <submittedName>
        <fullName evidence="2">Uncharacterized protein</fullName>
    </submittedName>
</protein>
<gene>
    <name evidence="2" type="ORF">LIER_18717</name>
</gene>
<organism evidence="2 3">
    <name type="scientific">Lithospermum erythrorhizon</name>
    <name type="common">Purple gromwell</name>
    <name type="synonym">Lithospermum officinale var. erythrorhizon</name>
    <dbReference type="NCBI Taxonomy" id="34254"/>
    <lineage>
        <taxon>Eukaryota</taxon>
        <taxon>Viridiplantae</taxon>
        <taxon>Streptophyta</taxon>
        <taxon>Embryophyta</taxon>
        <taxon>Tracheophyta</taxon>
        <taxon>Spermatophyta</taxon>
        <taxon>Magnoliopsida</taxon>
        <taxon>eudicotyledons</taxon>
        <taxon>Gunneridae</taxon>
        <taxon>Pentapetalae</taxon>
        <taxon>asterids</taxon>
        <taxon>lamiids</taxon>
        <taxon>Boraginales</taxon>
        <taxon>Boraginaceae</taxon>
        <taxon>Boraginoideae</taxon>
        <taxon>Lithospermeae</taxon>
        <taxon>Lithospermum</taxon>
    </lineage>
</organism>
<sequence length="152" mass="15737">MVLGVSGHGPNAGYTQQSYDNYGNYSSSMQRTRPHSGIHSASGPIPNHYGNGNGYGNSGYSSGIPSQHGSGDPGYGNYSYSSGITSQHGSGGPGYGNSSYSSGIHSQHGSGGNGYGSHQSYGHQSNGHSSSSPYYQQQHNGSHGWISKDLDD</sequence>
<accession>A0AAV3QF06</accession>